<evidence type="ECO:0000313" key="11">
    <source>
        <dbReference type="Proteomes" id="UP001497392"/>
    </source>
</evidence>
<comment type="similarity">
    <text evidence="2 8">Belongs to the EPSP synthase family.</text>
</comment>
<evidence type="ECO:0000313" key="10">
    <source>
        <dbReference type="EMBL" id="CAL5222043.1"/>
    </source>
</evidence>
<proteinExistence type="inferred from homology"/>
<keyword evidence="11" id="KW-1185">Reference proteome</keyword>
<evidence type="ECO:0000256" key="5">
    <source>
        <dbReference type="ARBA" id="ARBA00022679"/>
    </source>
</evidence>
<dbReference type="Pfam" id="PF00275">
    <property type="entry name" value="EPSP_synthase"/>
    <property type="match status" value="1"/>
</dbReference>
<protein>
    <recommendedName>
        <fullName evidence="3 8">3-phosphoshikimate 1-carboxyvinyltransferase</fullName>
        <ecNumber evidence="3 8">2.5.1.19</ecNumber>
    </recommendedName>
</protein>
<comment type="pathway">
    <text evidence="1 8">Metabolic intermediate biosynthesis; chorismate biosynthesis; chorismate from D-erythrose 4-phosphate and phosphoenolpyruvate: step 6/7.</text>
</comment>
<dbReference type="InterPro" id="IPR013792">
    <property type="entry name" value="RNA3'P_cycl/enolpyr_Trfase_a/b"/>
</dbReference>
<dbReference type="PANTHER" id="PTHR21090">
    <property type="entry name" value="AROM/DEHYDROQUINATE SYNTHASE"/>
    <property type="match status" value="1"/>
</dbReference>
<dbReference type="EC" id="2.5.1.19" evidence="3 8"/>
<organism evidence="10 11">
    <name type="scientific">Coccomyxa viridis</name>
    <dbReference type="NCBI Taxonomy" id="1274662"/>
    <lineage>
        <taxon>Eukaryota</taxon>
        <taxon>Viridiplantae</taxon>
        <taxon>Chlorophyta</taxon>
        <taxon>core chlorophytes</taxon>
        <taxon>Trebouxiophyceae</taxon>
        <taxon>Trebouxiophyceae incertae sedis</taxon>
        <taxon>Coccomyxaceae</taxon>
        <taxon>Coccomyxa</taxon>
    </lineage>
</organism>
<dbReference type="PROSITE" id="PS00104">
    <property type="entry name" value="EPSP_SYNTHASE_1"/>
    <property type="match status" value="1"/>
</dbReference>
<dbReference type="InterPro" id="IPR001986">
    <property type="entry name" value="Enolpyruvate_Tfrase_dom"/>
</dbReference>
<reference evidence="10 11" key="1">
    <citation type="submission" date="2024-06" db="EMBL/GenBank/DDBJ databases">
        <authorList>
            <person name="Kraege A."/>
            <person name="Thomma B."/>
        </authorList>
    </citation>
    <scope>NUCLEOTIDE SEQUENCE [LARGE SCALE GENOMIC DNA]</scope>
</reference>
<evidence type="ECO:0000256" key="8">
    <source>
        <dbReference type="RuleBase" id="RU004164"/>
    </source>
</evidence>
<keyword evidence="4 8" id="KW-0028">Amino-acid biosynthesis</keyword>
<name>A0ABP1FV29_9CHLO</name>
<evidence type="ECO:0000259" key="9">
    <source>
        <dbReference type="Pfam" id="PF00275"/>
    </source>
</evidence>
<evidence type="ECO:0000256" key="6">
    <source>
        <dbReference type="ARBA" id="ARBA00023141"/>
    </source>
</evidence>
<dbReference type="Gene3D" id="3.65.10.10">
    <property type="entry name" value="Enolpyruvate transferase domain"/>
    <property type="match status" value="2"/>
</dbReference>
<gene>
    <name evidence="10" type="primary">g4339</name>
    <name evidence="10" type="ORF">VP750_LOCUS3702</name>
</gene>
<dbReference type="InterPro" id="IPR023193">
    <property type="entry name" value="EPSP_synthase_CS"/>
</dbReference>
<comment type="caution">
    <text evidence="10">The sequence shown here is derived from an EMBL/GenBank/DDBJ whole genome shotgun (WGS) entry which is preliminary data.</text>
</comment>
<dbReference type="EMBL" id="CAXHTA020000006">
    <property type="protein sequence ID" value="CAL5222043.1"/>
    <property type="molecule type" value="Genomic_DNA"/>
</dbReference>
<keyword evidence="5 8" id="KW-0808">Transferase</keyword>
<dbReference type="PROSITE" id="PS00885">
    <property type="entry name" value="EPSP_SYNTHASE_2"/>
    <property type="match status" value="1"/>
</dbReference>
<evidence type="ECO:0000256" key="2">
    <source>
        <dbReference type="ARBA" id="ARBA00009948"/>
    </source>
</evidence>
<dbReference type="Proteomes" id="UP001497392">
    <property type="component" value="Unassembled WGS sequence"/>
</dbReference>
<evidence type="ECO:0000256" key="7">
    <source>
        <dbReference type="ARBA" id="ARBA00044633"/>
    </source>
</evidence>
<dbReference type="SUPFAM" id="SSF55205">
    <property type="entry name" value="EPT/RTPC-like"/>
    <property type="match status" value="1"/>
</dbReference>
<accession>A0ABP1FV29</accession>
<sequence>MSHTHSIAGFSGRSAPDVRCTAEGRSGLVPTGGSWSLRTVKQQVQQQRWKGYNRGAFRHIGAQCAAAVAEKAMEQLTLQPIKSIEGHVQLPGSKSLSNRVLLLAALSEGTTLVKNLLDSEDIRYMVGALKALGIELEERWEQCEMVVHGCGGRFPAEGGELFLGNAGTAMRPLTAAVAAAGRGTFTLDGVPRMRERPIQDLVDGLVQLGVSASCTMGTGCPPVTVEAQGLPSGTVELSGAVSSQYLTALLMAAPLATGEDGITIRIRDELVSQPYVDMTVRLMERFGIQVERIDGLQHMHIPAGQTYKSPGEAYVEGDASSASYFLAGATITGSTMTVEGCGSDSLQGDVRFAEVMGLMGAQVQWQPFSITITGPERSQLKGIDHDCNDIPDAAMTLAVAALFAQGQTRICNVYNWRVKETERMKAIVTELTKLGAQVEEGRDYCVITPPERLRSAAIDTYDDHRMAMAFSLAACGDVPVTINDPGCTRKTFPTFFQVLDGVLTR</sequence>
<dbReference type="InterPro" id="IPR036968">
    <property type="entry name" value="Enolpyruvate_Tfrase_sf"/>
</dbReference>
<evidence type="ECO:0000256" key="4">
    <source>
        <dbReference type="ARBA" id="ARBA00022605"/>
    </source>
</evidence>
<dbReference type="PANTHER" id="PTHR21090:SF5">
    <property type="entry name" value="PENTAFUNCTIONAL AROM POLYPEPTIDE"/>
    <property type="match status" value="1"/>
</dbReference>
<comment type="catalytic activity">
    <reaction evidence="7">
        <text>3-phosphoshikimate + phosphoenolpyruvate = 5-O-(1-carboxyvinyl)-3-phosphoshikimate + phosphate</text>
        <dbReference type="Rhea" id="RHEA:21256"/>
        <dbReference type="ChEBI" id="CHEBI:43474"/>
        <dbReference type="ChEBI" id="CHEBI:57701"/>
        <dbReference type="ChEBI" id="CHEBI:58702"/>
        <dbReference type="ChEBI" id="CHEBI:145989"/>
        <dbReference type="EC" id="2.5.1.19"/>
    </reaction>
    <physiologicalReaction direction="left-to-right" evidence="7">
        <dbReference type="Rhea" id="RHEA:21257"/>
    </physiologicalReaction>
</comment>
<dbReference type="CDD" id="cd01556">
    <property type="entry name" value="EPSP_synthase"/>
    <property type="match status" value="1"/>
</dbReference>
<evidence type="ECO:0000256" key="1">
    <source>
        <dbReference type="ARBA" id="ARBA00004811"/>
    </source>
</evidence>
<dbReference type="InterPro" id="IPR006264">
    <property type="entry name" value="EPSP_synthase"/>
</dbReference>
<dbReference type="HAMAP" id="MF_00210">
    <property type="entry name" value="EPSP_synth"/>
    <property type="match status" value="1"/>
</dbReference>
<dbReference type="NCBIfam" id="TIGR01356">
    <property type="entry name" value="aroA"/>
    <property type="match status" value="1"/>
</dbReference>
<keyword evidence="6 8" id="KW-0057">Aromatic amino acid biosynthesis</keyword>
<feature type="domain" description="Enolpyruvate transferase" evidence="9">
    <location>
        <begin position="79"/>
        <end position="499"/>
    </location>
</feature>
<evidence type="ECO:0000256" key="3">
    <source>
        <dbReference type="ARBA" id="ARBA00012450"/>
    </source>
</evidence>